<reference evidence="2" key="3">
    <citation type="submission" date="2018-10" db="EMBL/GenBank/DDBJ databases">
        <authorList>
            <person name="Whitman W."/>
            <person name="Huntemann M."/>
            <person name="Clum A."/>
            <person name="Pillay M."/>
            <person name="Palaniappan K."/>
            <person name="Varghese N."/>
            <person name="Mikhailova N."/>
            <person name="Stamatis D."/>
            <person name="Reddy T."/>
            <person name="Daum C."/>
            <person name="Shapiro N."/>
            <person name="Ivanova N."/>
            <person name="Kyrpides N."/>
            <person name="Woyke T."/>
        </authorList>
    </citation>
    <scope>NUCLEOTIDE SEQUENCE</scope>
    <source>
        <strain evidence="2">CGMCC 1.10124</strain>
    </source>
</reference>
<dbReference type="Proteomes" id="UP000282007">
    <property type="component" value="Plasmid pJCM16430-01"/>
</dbReference>
<keyword evidence="4" id="KW-1185">Reference proteome</keyword>
<keyword evidence="1" id="KW-0614">Plasmid</keyword>
<geneLocation type="plasmid" evidence="4">
    <name>pjcm16430-01</name>
</geneLocation>
<proteinExistence type="predicted"/>
<accession>A0A3M0CF72</accession>
<dbReference type="AlphaFoldDB" id="A0A3M0CF72"/>
<dbReference type="Proteomes" id="UP000277326">
    <property type="component" value="Unassembled WGS sequence"/>
</dbReference>
<sequence length="103" mass="11553">MTVRQKHTKVIHKLLYRRCFAGDPVSPETVADWFPVGEAEQVKREIERMASDPGAPVRVVDEGPDVCLSSVEEALIYLDKHDSYVPSGLEAFLQTTPVNESRL</sequence>
<name>A0A3M0CF72_9EURY</name>
<dbReference type="GeneID" id="38473215"/>
<dbReference type="KEGG" id="haer:DU502_17975"/>
<evidence type="ECO:0000313" key="4">
    <source>
        <dbReference type="Proteomes" id="UP000282007"/>
    </source>
</evidence>
<geneLocation type="plasmid" evidence="1">
    <name>pJCM16430-01</name>
</geneLocation>
<dbReference type="EMBL" id="REFS01000011">
    <property type="protein sequence ID" value="RMB08268.1"/>
    <property type="molecule type" value="Genomic_DNA"/>
</dbReference>
<reference evidence="1 4" key="2">
    <citation type="submission" date="2018-07" db="EMBL/GenBank/DDBJ databases">
        <title>Genome sequences of Haloplanus aerogenes JCM 16430T.</title>
        <authorList>
            <person name="Kim Y.B."/>
            <person name="Roh S.W."/>
        </authorList>
    </citation>
    <scope>NUCLEOTIDE SEQUENCE [LARGE SCALE GENOMIC DNA]</scope>
    <source>
        <strain evidence="1 4">JCM 16430</strain>
        <plasmid evidence="4">pjcm16430-01</plasmid>
        <plasmid evidence="1">pJCM16430-01</plasmid>
    </source>
</reference>
<dbReference type="RefSeq" id="WP_124897128.1">
    <property type="nucleotide sequence ID" value="NZ_CP034146.1"/>
</dbReference>
<gene>
    <name evidence="2" type="ORF">ATH50_3598</name>
    <name evidence="1" type="ORF">DU502_17975</name>
</gene>
<dbReference type="OrthoDB" id="377075at2157"/>
<organism evidence="2 3">
    <name type="scientific">Haloplanus aerogenes</name>
    <dbReference type="NCBI Taxonomy" id="660522"/>
    <lineage>
        <taxon>Archaea</taxon>
        <taxon>Methanobacteriati</taxon>
        <taxon>Methanobacteriota</taxon>
        <taxon>Stenosarchaea group</taxon>
        <taxon>Halobacteria</taxon>
        <taxon>Halobacteriales</taxon>
        <taxon>Haloferacaceae</taxon>
        <taxon>Haloplanus</taxon>
    </lineage>
</organism>
<evidence type="ECO:0000313" key="3">
    <source>
        <dbReference type="Proteomes" id="UP000277326"/>
    </source>
</evidence>
<dbReference type="EMBL" id="CP034146">
    <property type="protein sequence ID" value="AZH27305.1"/>
    <property type="molecule type" value="Genomic_DNA"/>
</dbReference>
<evidence type="ECO:0000313" key="1">
    <source>
        <dbReference type="EMBL" id="AZH27305.1"/>
    </source>
</evidence>
<reference evidence="2 3" key="1">
    <citation type="journal article" date="2015" name="Stand. Genomic Sci.">
        <title>Genomic Encyclopedia of Bacterial and Archaeal Type Strains, Phase III: the genomes of soil and plant-associated and newly described type strains.</title>
        <authorList>
            <person name="Whitman W.B."/>
            <person name="Woyke T."/>
            <person name="Klenk H.P."/>
            <person name="Zhou Y."/>
            <person name="Lilburn T.G."/>
            <person name="Beck B.J."/>
            <person name="De Vos P."/>
            <person name="Vandamme P."/>
            <person name="Eisen J.A."/>
            <person name="Garrity G."/>
            <person name="Hugenholtz P."/>
            <person name="Kyrpides N.C."/>
        </authorList>
    </citation>
    <scope>NUCLEOTIDE SEQUENCE [LARGE SCALE GENOMIC DNA]</scope>
    <source>
        <strain evidence="2 3">CGMCC 1.10124</strain>
    </source>
</reference>
<protein>
    <submittedName>
        <fullName evidence="2">Uncharacterized protein</fullName>
    </submittedName>
</protein>
<evidence type="ECO:0000313" key="2">
    <source>
        <dbReference type="EMBL" id="RMB08268.1"/>
    </source>
</evidence>